<keyword evidence="2" id="KW-0496">Mitochondrion</keyword>
<gene>
    <name evidence="2" type="primary">nad6</name>
    <name evidence="3" type="synonym">ND6</name>
    <name evidence="2" type="ORF">LaelMp008</name>
</gene>
<dbReference type="RefSeq" id="YP_008815684.1">
    <property type="nucleotide sequence ID" value="NC_022846.1"/>
</dbReference>
<reference evidence="3" key="2">
    <citation type="journal article" date="2017" name="Mol. Phylogenet. Evol.">
        <title>Curious bivalves: Systematic utility and unusual properties of anomalodesmatan mitochondrial genomes.</title>
        <authorList>
            <person name="Williams S.T."/>
            <person name="Foster P.G."/>
            <person name="Hughes C."/>
            <person name="Harper E.M."/>
            <person name="Taylor J.D."/>
            <person name="Littlewood D.T."/>
            <person name="Dyal P."/>
            <person name="Hopkins K.P."/>
            <person name="Briscoe A.G."/>
        </authorList>
    </citation>
    <scope>NUCLEOTIDE SEQUENCE</scope>
</reference>
<feature type="transmembrane region" description="Helical" evidence="1">
    <location>
        <begin position="47"/>
        <end position="69"/>
    </location>
</feature>
<protein>
    <submittedName>
        <fullName evidence="2">NADH dehydrogenase subunit 6</fullName>
    </submittedName>
</protein>
<feature type="transmembrane region" description="Helical" evidence="1">
    <location>
        <begin position="128"/>
        <end position="149"/>
    </location>
</feature>
<dbReference type="CTD" id="4541"/>
<evidence type="ECO:0000313" key="3">
    <source>
        <dbReference type="EMBL" id="AQZ26140.1"/>
    </source>
</evidence>
<organism evidence="2">
    <name type="scientific">Laternula elliptica</name>
    <name type="common">Freshwater crab</name>
    <name type="synonym">Anatina prismatica</name>
    <dbReference type="NCBI Taxonomy" id="228457"/>
    <lineage>
        <taxon>Eukaryota</taxon>
        <taxon>Metazoa</taxon>
        <taxon>Spiralia</taxon>
        <taxon>Lophotrochozoa</taxon>
        <taxon>Mollusca</taxon>
        <taxon>Bivalvia</taxon>
        <taxon>Autobranchia</taxon>
        <taxon>Heteroconchia</taxon>
        <taxon>Euheterodonta</taxon>
        <taxon>Anomalodesmata</taxon>
        <taxon>Pandoroidea</taxon>
        <taxon>Laternulidae</taxon>
        <taxon>Laternula</taxon>
    </lineage>
</organism>
<geneLocation type="mitochondrion" evidence="2"/>
<evidence type="ECO:0000313" key="2">
    <source>
        <dbReference type="EMBL" id="AGZ13053.1"/>
    </source>
</evidence>
<sequence>MDAVFMVVVGFCLSYLPRLQHPLSLLLTVFSLSVISCLGVGVTVSSWYGFVLFLVYIGALLVMFTYSTALAANPLFSTERVGWSLAGGGVFWLGWSSYGQPSLSSFNTTIRESSVRDGLSLFSLDSSVFSLLILASILFFAMVVVVKICSSASGALRG</sequence>
<proteinExistence type="predicted"/>
<dbReference type="AlphaFoldDB" id="U5TTU2"/>
<keyword evidence="1" id="KW-0812">Transmembrane</keyword>
<name>U5TTU2_LATEL</name>
<dbReference type="EMBL" id="KF534717">
    <property type="protein sequence ID" value="AGZ13053.1"/>
    <property type="molecule type" value="Genomic_DNA"/>
</dbReference>
<feature type="transmembrane region" description="Helical" evidence="1">
    <location>
        <begin position="23"/>
        <end position="41"/>
    </location>
</feature>
<accession>U5TTU2</accession>
<keyword evidence="1" id="KW-0472">Membrane</keyword>
<reference evidence="2" key="1">
    <citation type="journal article" date="2013" name="Mitochondrial DNA">
        <title>Complete mitochondrial genome of the Antarctic soft-shelled clam, Laternula elliptica (Bivalvia; Laternulidae).</title>
        <authorList>
            <person name="Park H."/>
            <person name="Ahn D.H."/>
        </authorList>
    </citation>
    <scope>NUCLEOTIDE SEQUENCE</scope>
</reference>
<dbReference type="GeneID" id="17674869"/>
<evidence type="ECO:0000256" key="1">
    <source>
        <dbReference type="SAM" id="Phobius"/>
    </source>
</evidence>
<dbReference type="EMBL" id="KX815959">
    <property type="protein sequence ID" value="AQZ26140.1"/>
    <property type="molecule type" value="Genomic_DNA"/>
</dbReference>
<keyword evidence="1" id="KW-1133">Transmembrane helix</keyword>